<evidence type="ECO:0000256" key="2">
    <source>
        <dbReference type="ARBA" id="ARBA00023002"/>
    </source>
</evidence>
<dbReference type="SMART" id="SM00822">
    <property type="entry name" value="PKS_KR"/>
    <property type="match status" value="1"/>
</dbReference>
<evidence type="ECO:0000259" key="3">
    <source>
        <dbReference type="SMART" id="SM00822"/>
    </source>
</evidence>
<dbReference type="Pfam" id="PF13561">
    <property type="entry name" value="adh_short_C2"/>
    <property type="match status" value="1"/>
</dbReference>
<reference evidence="4 5" key="1">
    <citation type="submission" date="2020-04" db="EMBL/GenBank/DDBJ databases">
        <title>MicrobeNet Type strains.</title>
        <authorList>
            <person name="Nicholson A.C."/>
        </authorList>
    </citation>
    <scope>NUCLEOTIDE SEQUENCE [LARGE SCALE GENOMIC DNA]</scope>
    <source>
        <strain evidence="4 5">ATCC 700731</strain>
    </source>
</reference>
<evidence type="ECO:0000313" key="5">
    <source>
        <dbReference type="Proteomes" id="UP000518188"/>
    </source>
</evidence>
<comment type="similarity">
    <text evidence="1">Belongs to the short-chain dehydrogenases/reductases (SDR) family.</text>
</comment>
<dbReference type="CDD" id="cd05233">
    <property type="entry name" value="SDR_c"/>
    <property type="match status" value="1"/>
</dbReference>
<protein>
    <submittedName>
        <fullName evidence="4">SDR family oxidoreductase</fullName>
    </submittedName>
</protein>
<sequence length="249" mass="25679">MPTRPSAHPFAGRNIVLIGGGSGIGLATARLVVAGKGTVVLGGRTPERLASAAATLGPQAGWHRVDTADQDSIDAFFDFVGTRFGSVHGLFTTAADYLTGPMARLSIDQAATAFDSKFWGQYRVVKSAIPVLSPDAAIVLMSGAASARPAAVAPAYSAANAAIEGLARGLAVELAPVTVNAIAPGTVEGNLWSQRDPAIREEAFAAYRDASTIGRLADEDEIAQSVGYLLSSRITTGSTLFPDGGYAFR</sequence>
<dbReference type="Proteomes" id="UP000518188">
    <property type="component" value="Unassembled WGS sequence"/>
</dbReference>
<dbReference type="InterPro" id="IPR002347">
    <property type="entry name" value="SDR_fam"/>
</dbReference>
<evidence type="ECO:0000256" key="1">
    <source>
        <dbReference type="ARBA" id="ARBA00006484"/>
    </source>
</evidence>
<dbReference type="PANTHER" id="PTHR43477">
    <property type="entry name" value="DIHYDROANTICAPSIN 7-DEHYDROGENASE"/>
    <property type="match status" value="1"/>
</dbReference>
<dbReference type="RefSeq" id="WP_044516622.1">
    <property type="nucleotide sequence ID" value="NZ_HG322951.1"/>
</dbReference>
<proteinExistence type="inferred from homology"/>
<dbReference type="AlphaFoldDB" id="A0A7X6RXA9"/>
<comment type="caution">
    <text evidence="4">The sequence shown here is derived from an EMBL/GenBank/DDBJ whole genome shotgun (WGS) entry which is preliminary data.</text>
</comment>
<dbReference type="Gene3D" id="3.40.50.720">
    <property type="entry name" value="NAD(P)-binding Rossmann-like Domain"/>
    <property type="match status" value="1"/>
</dbReference>
<dbReference type="PRINTS" id="PR00081">
    <property type="entry name" value="GDHRDH"/>
</dbReference>
<dbReference type="InterPro" id="IPR057326">
    <property type="entry name" value="KR_dom"/>
</dbReference>
<dbReference type="PANTHER" id="PTHR43477:SF1">
    <property type="entry name" value="DIHYDROANTICAPSIN 7-DEHYDROGENASE"/>
    <property type="match status" value="1"/>
</dbReference>
<name>A0A7X6RXA9_9MYCO</name>
<gene>
    <name evidence="4" type="ORF">HGA11_19960</name>
</gene>
<organism evidence="4 5">
    <name type="scientific">Mycolicibacterium septicum DSM 44393</name>
    <dbReference type="NCBI Taxonomy" id="1341646"/>
    <lineage>
        <taxon>Bacteria</taxon>
        <taxon>Bacillati</taxon>
        <taxon>Actinomycetota</taxon>
        <taxon>Actinomycetes</taxon>
        <taxon>Mycobacteriales</taxon>
        <taxon>Mycobacteriaceae</taxon>
        <taxon>Mycolicibacterium</taxon>
    </lineage>
</organism>
<dbReference type="InterPro" id="IPR036291">
    <property type="entry name" value="NAD(P)-bd_dom_sf"/>
</dbReference>
<feature type="domain" description="Ketoreductase" evidence="3">
    <location>
        <begin position="13"/>
        <end position="190"/>
    </location>
</feature>
<accession>A0A7X6RXA9</accession>
<dbReference type="GO" id="GO:0016491">
    <property type="term" value="F:oxidoreductase activity"/>
    <property type="evidence" value="ECO:0007669"/>
    <property type="project" value="UniProtKB-KW"/>
</dbReference>
<dbReference type="InterPro" id="IPR051122">
    <property type="entry name" value="SDR_DHRS6-like"/>
</dbReference>
<evidence type="ECO:0000313" key="4">
    <source>
        <dbReference type="EMBL" id="NKZ13253.1"/>
    </source>
</evidence>
<keyword evidence="2" id="KW-0560">Oxidoreductase</keyword>
<dbReference type="EMBL" id="JAAXPJ010000008">
    <property type="protein sequence ID" value="NKZ13253.1"/>
    <property type="molecule type" value="Genomic_DNA"/>
</dbReference>
<dbReference type="SUPFAM" id="SSF51735">
    <property type="entry name" value="NAD(P)-binding Rossmann-fold domains"/>
    <property type="match status" value="1"/>
</dbReference>